<dbReference type="InterPro" id="IPR051716">
    <property type="entry name" value="Plant_RL_S/T_kinase"/>
</dbReference>
<dbReference type="SMART" id="SM00369">
    <property type="entry name" value="LRR_TYP"/>
    <property type="match status" value="5"/>
</dbReference>
<evidence type="ECO:0000256" key="7">
    <source>
        <dbReference type="ARBA" id="ARBA00022614"/>
    </source>
</evidence>
<feature type="transmembrane region" description="Helical" evidence="21">
    <location>
        <begin position="355"/>
        <end position="380"/>
    </location>
</feature>
<keyword evidence="6" id="KW-0597">Phosphoprotein</keyword>
<keyword evidence="24" id="KW-1185">Reference proteome</keyword>
<evidence type="ECO:0000256" key="17">
    <source>
        <dbReference type="ARBA" id="ARBA00023170"/>
    </source>
</evidence>
<dbReference type="GO" id="GO:0005886">
    <property type="term" value="C:plasma membrane"/>
    <property type="evidence" value="ECO:0007669"/>
    <property type="project" value="UniProtKB-SubCell"/>
</dbReference>
<comment type="catalytic activity">
    <reaction evidence="20">
        <text>L-seryl-[protein] + ATP = O-phospho-L-seryl-[protein] + ADP + H(+)</text>
        <dbReference type="Rhea" id="RHEA:17989"/>
        <dbReference type="Rhea" id="RHEA-COMP:9863"/>
        <dbReference type="Rhea" id="RHEA-COMP:11604"/>
        <dbReference type="ChEBI" id="CHEBI:15378"/>
        <dbReference type="ChEBI" id="CHEBI:29999"/>
        <dbReference type="ChEBI" id="CHEBI:30616"/>
        <dbReference type="ChEBI" id="CHEBI:83421"/>
        <dbReference type="ChEBI" id="CHEBI:456216"/>
        <dbReference type="EC" id="2.7.11.1"/>
    </reaction>
</comment>
<evidence type="ECO:0000256" key="6">
    <source>
        <dbReference type="ARBA" id="ARBA00022553"/>
    </source>
</evidence>
<evidence type="ECO:0000256" key="4">
    <source>
        <dbReference type="ARBA" id="ARBA00022475"/>
    </source>
</evidence>
<keyword evidence="11" id="KW-0677">Repeat</keyword>
<keyword evidence="9 21" id="KW-0812">Transmembrane</keyword>
<evidence type="ECO:0000256" key="8">
    <source>
        <dbReference type="ARBA" id="ARBA00022679"/>
    </source>
</evidence>
<dbReference type="EC" id="2.7.11.1" evidence="3"/>
<protein>
    <recommendedName>
        <fullName evidence="3">non-specific serine/threonine protein kinase</fullName>
        <ecNumber evidence="3">2.7.11.1</ecNumber>
    </recommendedName>
</protein>
<keyword evidence="4" id="KW-1003">Cell membrane</keyword>
<evidence type="ECO:0000256" key="13">
    <source>
        <dbReference type="ARBA" id="ARBA00022777"/>
    </source>
</evidence>
<evidence type="ECO:0000256" key="1">
    <source>
        <dbReference type="ARBA" id="ARBA00004162"/>
    </source>
</evidence>
<dbReference type="FunFam" id="1.10.510.10:FF:000358">
    <property type="entry name" value="Putative leucine-rich repeat receptor-like serine/threonine-protein kinase"/>
    <property type="match status" value="1"/>
</dbReference>
<reference evidence="23 24" key="1">
    <citation type="journal article" date="2020" name="Nat. Commun.">
        <title>Genome of Tripterygium wilfordii and identification of cytochrome P450 involved in triptolide biosynthesis.</title>
        <authorList>
            <person name="Tu L."/>
            <person name="Su P."/>
            <person name="Zhang Z."/>
            <person name="Gao L."/>
            <person name="Wang J."/>
            <person name="Hu T."/>
            <person name="Zhou J."/>
            <person name="Zhang Y."/>
            <person name="Zhao Y."/>
            <person name="Liu Y."/>
            <person name="Song Y."/>
            <person name="Tong Y."/>
            <person name="Lu Y."/>
            <person name="Yang J."/>
            <person name="Xu C."/>
            <person name="Jia M."/>
            <person name="Peters R.J."/>
            <person name="Huang L."/>
            <person name="Gao W."/>
        </authorList>
    </citation>
    <scope>NUCLEOTIDE SEQUENCE [LARGE SCALE GENOMIC DNA]</scope>
    <source>
        <strain evidence="24">cv. XIE 37</strain>
        <tissue evidence="23">Leaf</tissue>
    </source>
</reference>
<evidence type="ECO:0000256" key="5">
    <source>
        <dbReference type="ARBA" id="ARBA00022527"/>
    </source>
</evidence>
<dbReference type="InterPro" id="IPR000719">
    <property type="entry name" value="Prot_kinase_dom"/>
</dbReference>
<dbReference type="InterPro" id="IPR032675">
    <property type="entry name" value="LRR_dom_sf"/>
</dbReference>
<evidence type="ECO:0000256" key="20">
    <source>
        <dbReference type="ARBA" id="ARBA00048679"/>
    </source>
</evidence>
<evidence type="ECO:0000256" key="15">
    <source>
        <dbReference type="ARBA" id="ARBA00022989"/>
    </source>
</evidence>
<evidence type="ECO:0000256" key="19">
    <source>
        <dbReference type="ARBA" id="ARBA00047899"/>
    </source>
</evidence>
<dbReference type="Proteomes" id="UP000593562">
    <property type="component" value="Unassembled WGS sequence"/>
</dbReference>
<evidence type="ECO:0000256" key="3">
    <source>
        <dbReference type="ARBA" id="ARBA00012513"/>
    </source>
</evidence>
<comment type="caution">
    <text evidence="23">The sequence shown here is derived from an EMBL/GenBank/DDBJ whole genome shotgun (WGS) entry which is preliminary data.</text>
</comment>
<organism evidence="23 24">
    <name type="scientific">Tripterygium wilfordii</name>
    <name type="common">Thunder God vine</name>
    <dbReference type="NCBI Taxonomy" id="458696"/>
    <lineage>
        <taxon>Eukaryota</taxon>
        <taxon>Viridiplantae</taxon>
        <taxon>Streptophyta</taxon>
        <taxon>Embryophyta</taxon>
        <taxon>Tracheophyta</taxon>
        <taxon>Spermatophyta</taxon>
        <taxon>Magnoliopsida</taxon>
        <taxon>eudicotyledons</taxon>
        <taxon>Gunneridae</taxon>
        <taxon>Pentapetalae</taxon>
        <taxon>rosids</taxon>
        <taxon>fabids</taxon>
        <taxon>Celastrales</taxon>
        <taxon>Celastraceae</taxon>
        <taxon>Tripterygium</taxon>
    </lineage>
</organism>
<comment type="catalytic activity">
    <reaction evidence="19">
        <text>L-threonyl-[protein] + ATP = O-phospho-L-threonyl-[protein] + ADP + H(+)</text>
        <dbReference type="Rhea" id="RHEA:46608"/>
        <dbReference type="Rhea" id="RHEA-COMP:11060"/>
        <dbReference type="Rhea" id="RHEA-COMP:11605"/>
        <dbReference type="ChEBI" id="CHEBI:15378"/>
        <dbReference type="ChEBI" id="CHEBI:30013"/>
        <dbReference type="ChEBI" id="CHEBI:30616"/>
        <dbReference type="ChEBI" id="CHEBI:61977"/>
        <dbReference type="ChEBI" id="CHEBI:456216"/>
        <dbReference type="EC" id="2.7.11.1"/>
    </reaction>
</comment>
<dbReference type="SUPFAM" id="SSF56112">
    <property type="entry name" value="Protein kinase-like (PK-like)"/>
    <property type="match status" value="1"/>
</dbReference>
<dbReference type="PRINTS" id="PR00019">
    <property type="entry name" value="LEURICHRPT"/>
</dbReference>
<dbReference type="PANTHER" id="PTHR48053">
    <property type="entry name" value="LEUCINE RICH REPEAT FAMILY PROTEIN, EXPRESSED"/>
    <property type="match status" value="1"/>
</dbReference>
<keyword evidence="17 23" id="KW-0675">Receptor</keyword>
<evidence type="ECO:0000256" key="10">
    <source>
        <dbReference type="ARBA" id="ARBA00022729"/>
    </source>
</evidence>
<evidence type="ECO:0000256" key="16">
    <source>
        <dbReference type="ARBA" id="ARBA00023136"/>
    </source>
</evidence>
<dbReference type="AlphaFoldDB" id="A0A7J7D2R3"/>
<dbReference type="Gene3D" id="3.80.10.10">
    <property type="entry name" value="Ribonuclease Inhibitor"/>
    <property type="match status" value="2"/>
</dbReference>
<proteinExistence type="predicted"/>
<keyword evidence="16 21" id="KW-0472">Membrane</keyword>
<evidence type="ECO:0000313" key="23">
    <source>
        <dbReference type="EMBL" id="KAF5740635.1"/>
    </source>
</evidence>
<gene>
    <name evidence="23" type="ORF">HS088_TW11G00712</name>
</gene>
<evidence type="ECO:0000259" key="22">
    <source>
        <dbReference type="PROSITE" id="PS50011"/>
    </source>
</evidence>
<dbReference type="InterPro" id="IPR003591">
    <property type="entry name" value="Leu-rich_rpt_typical-subtyp"/>
</dbReference>
<dbReference type="Pfam" id="PF13855">
    <property type="entry name" value="LRR_8"/>
    <property type="match status" value="1"/>
</dbReference>
<keyword evidence="8" id="KW-0808">Transferase</keyword>
<keyword evidence="12" id="KW-0547">Nucleotide-binding</keyword>
<evidence type="ECO:0000256" key="9">
    <source>
        <dbReference type="ARBA" id="ARBA00022692"/>
    </source>
</evidence>
<keyword evidence="18" id="KW-0325">Glycoprotein</keyword>
<comment type="subcellular location">
    <subcellularLocation>
        <location evidence="1">Cell membrane</location>
        <topology evidence="1">Single-pass membrane protein</topology>
    </subcellularLocation>
    <subcellularLocation>
        <location evidence="2">Membrane</location>
        <topology evidence="2">Single-pass type I membrane protein</topology>
    </subcellularLocation>
</comment>
<dbReference type="GO" id="GO:0005524">
    <property type="term" value="F:ATP binding"/>
    <property type="evidence" value="ECO:0007669"/>
    <property type="project" value="UniProtKB-KW"/>
</dbReference>
<keyword evidence="5" id="KW-0723">Serine/threonine-protein kinase</keyword>
<keyword evidence="14" id="KW-0067">ATP-binding</keyword>
<accession>A0A7J7D2R3</accession>
<dbReference type="PROSITE" id="PS00108">
    <property type="entry name" value="PROTEIN_KINASE_ST"/>
    <property type="match status" value="1"/>
</dbReference>
<keyword evidence="13 23" id="KW-0418">Kinase</keyword>
<dbReference type="FunFam" id="3.80.10.10:FF:000041">
    <property type="entry name" value="LRR receptor-like serine/threonine-protein kinase ERECTA"/>
    <property type="match status" value="1"/>
</dbReference>
<evidence type="ECO:0000256" key="11">
    <source>
        <dbReference type="ARBA" id="ARBA00022737"/>
    </source>
</evidence>
<dbReference type="InterPro" id="IPR008271">
    <property type="entry name" value="Ser/Thr_kinase_AS"/>
</dbReference>
<evidence type="ECO:0000256" key="21">
    <source>
        <dbReference type="SAM" id="Phobius"/>
    </source>
</evidence>
<dbReference type="PROSITE" id="PS51450">
    <property type="entry name" value="LRR"/>
    <property type="match status" value="1"/>
</dbReference>
<dbReference type="PROSITE" id="PS50011">
    <property type="entry name" value="PROTEIN_KINASE_DOM"/>
    <property type="match status" value="1"/>
</dbReference>
<name>A0A7J7D2R3_TRIWF</name>
<keyword evidence="7" id="KW-0433">Leucine-rich repeat</keyword>
<evidence type="ECO:0000256" key="12">
    <source>
        <dbReference type="ARBA" id="ARBA00022741"/>
    </source>
</evidence>
<evidence type="ECO:0000256" key="14">
    <source>
        <dbReference type="ARBA" id="ARBA00022840"/>
    </source>
</evidence>
<evidence type="ECO:0000256" key="2">
    <source>
        <dbReference type="ARBA" id="ARBA00004479"/>
    </source>
</evidence>
<dbReference type="Pfam" id="PF00069">
    <property type="entry name" value="Pkinase"/>
    <property type="match status" value="1"/>
</dbReference>
<dbReference type="PANTHER" id="PTHR48053:SF136">
    <property type="entry name" value="PROTEIN KINASE, PLANT-TYPE, PUTATIVE-RELATED"/>
    <property type="match status" value="1"/>
</dbReference>
<dbReference type="EMBL" id="JAAARO010000011">
    <property type="protein sequence ID" value="KAF5740635.1"/>
    <property type="molecule type" value="Genomic_DNA"/>
</dbReference>
<dbReference type="InterPro" id="IPR001611">
    <property type="entry name" value="Leu-rich_rpt"/>
</dbReference>
<dbReference type="SMART" id="SM00220">
    <property type="entry name" value="S_TKc"/>
    <property type="match status" value="1"/>
</dbReference>
<dbReference type="Gene3D" id="1.10.510.10">
    <property type="entry name" value="Transferase(Phosphotransferase) domain 1"/>
    <property type="match status" value="1"/>
</dbReference>
<keyword evidence="15 21" id="KW-1133">Transmembrane helix</keyword>
<dbReference type="Pfam" id="PF00560">
    <property type="entry name" value="LRR_1"/>
    <property type="match status" value="6"/>
</dbReference>
<evidence type="ECO:0000313" key="24">
    <source>
        <dbReference type="Proteomes" id="UP000593562"/>
    </source>
</evidence>
<dbReference type="InParanoid" id="A0A7J7D2R3"/>
<feature type="domain" description="Protein kinase" evidence="22">
    <location>
        <begin position="270"/>
        <end position="612"/>
    </location>
</feature>
<keyword evidence="10" id="KW-0732">Signal</keyword>
<dbReference type="GO" id="GO:0004674">
    <property type="term" value="F:protein serine/threonine kinase activity"/>
    <property type="evidence" value="ECO:0007669"/>
    <property type="project" value="UniProtKB-KW"/>
</dbReference>
<dbReference type="InterPro" id="IPR011009">
    <property type="entry name" value="Kinase-like_dom_sf"/>
</dbReference>
<dbReference type="SUPFAM" id="SSF52058">
    <property type="entry name" value="L domain-like"/>
    <property type="match status" value="2"/>
</dbReference>
<sequence length="614" mass="66407">MSYNSFVGALPHNISNLAELTVLDLTANKLSGRLPTDLSQLTKLQVINLGQNSLSGPIPPSIANVSSLIRLNLGTNLLSESVGNLSKSLSIFYMGDNRIYGRIPASIGQLTGIALFNVSYNSMNGSIPPEIGQLKELQELGLAGNQLSGTIPDSLGSLGKVNQIDLSGNQLVGQIPTSFGNFGNLISMDLSNNRLNGSIPREVLSLSSLSKILNLSRNLLSGPLNEQVGVLDNIVTIDLSNNRLSGNIPSSIKTCRSLERLFLAKNELSGRIPNSLGEVKGLEVLDLSYNQLSGSIPTDLQDLQALQSVNLSFNNLEGVIPSGGVFRNLSKVKLEGNPKLCSYSGCDSSPRHRNLVLIVCITVSIIAFALCIIVGSFVFVRKHKRNSCGTSDLLKAEHQTVSYHELRRATDNFNQANLVGKGSFGSVYKGYLGEVLNYLHDDIEVPVVHCDLKPSNILLDEDMTAKVGDFGLAKLLVNRTNNQHSISSTFALKGSIGYIPPEYGIGQKPSKAGDVYSFGVMLLELFTGKSPVDDCFMGELNLIESVRSVFPHKILQALDPEILQHMEDPDIQHECMNKIFGVGLSCTADSPDSRISMKDALRELKSVKRILLSD</sequence>
<dbReference type="Gene3D" id="3.30.200.20">
    <property type="entry name" value="Phosphorylase Kinase, domain 1"/>
    <property type="match status" value="1"/>
</dbReference>
<evidence type="ECO:0000256" key="18">
    <source>
        <dbReference type="ARBA" id="ARBA00023180"/>
    </source>
</evidence>
<dbReference type="FunFam" id="3.80.10.10:FF:000095">
    <property type="entry name" value="LRR receptor-like serine/threonine-protein kinase GSO1"/>
    <property type="match status" value="1"/>
</dbReference>